<protein>
    <submittedName>
        <fullName evidence="1">Uncharacterized protein</fullName>
    </submittedName>
</protein>
<accession>A0ACB8CEB3</accession>
<name>A0ACB8CEB3_DERSI</name>
<evidence type="ECO:0000313" key="2">
    <source>
        <dbReference type="Proteomes" id="UP000821865"/>
    </source>
</evidence>
<sequence length="281" mass="31450">MTHDPEVFRKYYRMTPQTFEKLHSLLETRLSKQWVIWEPVPSRCRLAITLRYLASGMQIQDVAMAFKVGISTTSNIVKEVCALLWDVLRPKCMKFPANVEQWQDIAKGFESRWDFPHCIGAVDGKHVQIEAPPHSGSQYINYKCDSLSLQGTYSIVLMAVVDSQLRFVCIDVGAYGSQSDGGVFKASKIGKLLSQGALNLPPPQLIPLSTAVAPYVFVGDEAFQLRPDFLRPYPGRCLAEDMRLFNYHLSRASLSVRFPPCRGATTVKTGATRAELRGCKG</sequence>
<gene>
    <name evidence="1" type="ORF">HPB49_009249</name>
</gene>
<comment type="caution">
    <text evidence="1">The sequence shown here is derived from an EMBL/GenBank/DDBJ whole genome shotgun (WGS) entry which is preliminary data.</text>
</comment>
<reference evidence="1" key="1">
    <citation type="submission" date="2020-05" db="EMBL/GenBank/DDBJ databases">
        <title>Large-scale comparative analyses of tick genomes elucidate their genetic diversity and vector capacities.</title>
        <authorList>
            <person name="Jia N."/>
            <person name="Wang J."/>
            <person name="Shi W."/>
            <person name="Du L."/>
            <person name="Sun Y."/>
            <person name="Zhan W."/>
            <person name="Jiang J."/>
            <person name="Wang Q."/>
            <person name="Zhang B."/>
            <person name="Ji P."/>
            <person name="Sakyi L.B."/>
            <person name="Cui X."/>
            <person name="Yuan T."/>
            <person name="Jiang B."/>
            <person name="Yang W."/>
            <person name="Lam T.T.-Y."/>
            <person name="Chang Q."/>
            <person name="Ding S."/>
            <person name="Wang X."/>
            <person name="Zhu J."/>
            <person name="Ruan X."/>
            <person name="Zhao L."/>
            <person name="Wei J."/>
            <person name="Que T."/>
            <person name="Du C."/>
            <person name="Cheng J."/>
            <person name="Dai P."/>
            <person name="Han X."/>
            <person name="Huang E."/>
            <person name="Gao Y."/>
            <person name="Liu J."/>
            <person name="Shao H."/>
            <person name="Ye R."/>
            <person name="Li L."/>
            <person name="Wei W."/>
            <person name="Wang X."/>
            <person name="Wang C."/>
            <person name="Yang T."/>
            <person name="Huo Q."/>
            <person name="Li W."/>
            <person name="Guo W."/>
            <person name="Chen H."/>
            <person name="Zhou L."/>
            <person name="Ni X."/>
            <person name="Tian J."/>
            <person name="Zhou Y."/>
            <person name="Sheng Y."/>
            <person name="Liu T."/>
            <person name="Pan Y."/>
            <person name="Xia L."/>
            <person name="Li J."/>
            <person name="Zhao F."/>
            <person name="Cao W."/>
        </authorList>
    </citation>
    <scope>NUCLEOTIDE SEQUENCE</scope>
    <source>
        <strain evidence="1">Dsil-2018</strain>
    </source>
</reference>
<dbReference type="Proteomes" id="UP000821865">
    <property type="component" value="Chromosome 7"/>
</dbReference>
<keyword evidence="2" id="KW-1185">Reference proteome</keyword>
<organism evidence="1 2">
    <name type="scientific">Dermacentor silvarum</name>
    <name type="common">Tick</name>
    <dbReference type="NCBI Taxonomy" id="543639"/>
    <lineage>
        <taxon>Eukaryota</taxon>
        <taxon>Metazoa</taxon>
        <taxon>Ecdysozoa</taxon>
        <taxon>Arthropoda</taxon>
        <taxon>Chelicerata</taxon>
        <taxon>Arachnida</taxon>
        <taxon>Acari</taxon>
        <taxon>Parasitiformes</taxon>
        <taxon>Ixodida</taxon>
        <taxon>Ixodoidea</taxon>
        <taxon>Ixodidae</taxon>
        <taxon>Rhipicephalinae</taxon>
        <taxon>Dermacentor</taxon>
    </lineage>
</organism>
<proteinExistence type="predicted"/>
<dbReference type="EMBL" id="CM023476">
    <property type="protein sequence ID" value="KAH7941013.1"/>
    <property type="molecule type" value="Genomic_DNA"/>
</dbReference>
<evidence type="ECO:0000313" key="1">
    <source>
        <dbReference type="EMBL" id="KAH7941013.1"/>
    </source>
</evidence>